<feature type="chain" id="PRO_5016270815" evidence="2">
    <location>
        <begin position="29"/>
        <end position="225"/>
    </location>
</feature>
<dbReference type="Proteomes" id="UP000252698">
    <property type="component" value="Chromosome"/>
</dbReference>
<keyword evidence="2" id="KW-0732">Signal</keyword>
<feature type="compositionally biased region" description="Gly residues" evidence="1">
    <location>
        <begin position="114"/>
        <end position="126"/>
    </location>
</feature>
<proteinExistence type="predicted"/>
<accession>A0A2Z5JME3</accession>
<feature type="region of interest" description="Disordered" evidence="1">
    <location>
        <begin position="33"/>
        <end position="126"/>
    </location>
</feature>
<reference evidence="3 4" key="1">
    <citation type="journal article" date="2018" name="Front. Microbiol.">
        <title>Genome Sequencing of Streptomyces atratus SCSIOZH16 and Activation Production of Nocardamine via Metabolic Engineering.</title>
        <authorList>
            <person name="Li Y."/>
            <person name="Zhang C."/>
            <person name="Liu C."/>
            <person name="Ju J."/>
            <person name="Ma J."/>
        </authorList>
    </citation>
    <scope>NUCLEOTIDE SEQUENCE [LARGE SCALE GENOMIC DNA]</scope>
    <source>
        <strain evidence="3 4">SCSIO_ZH16</strain>
    </source>
</reference>
<feature type="compositionally biased region" description="Basic and acidic residues" evidence="1">
    <location>
        <begin position="99"/>
        <end position="113"/>
    </location>
</feature>
<name>A0A2Z5JME3_STRAR</name>
<evidence type="ECO:0000313" key="4">
    <source>
        <dbReference type="Proteomes" id="UP000252698"/>
    </source>
</evidence>
<evidence type="ECO:0000313" key="3">
    <source>
        <dbReference type="EMBL" id="AXE81636.1"/>
    </source>
</evidence>
<dbReference type="AlphaFoldDB" id="A0A2Z5JME3"/>
<evidence type="ECO:0000256" key="1">
    <source>
        <dbReference type="SAM" id="MobiDB-lite"/>
    </source>
</evidence>
<feature type="signal peptide" evidence="2">
    <location>
        <begin position="1"/>
        <end position="28"/>
    </location>
</feature>
<organism evidence="3 4">
    <name type="scientific">Streptomyces atratus</name>
    <dbReference type="NCBI Taxonomy" id="1893"/>
    <lineage>
        <taxon>Bacteria</taxon>
        <taxon>Bacillati</taxon>
        <taxon>Actinomycetota</taxon>
        <taxon>Actinomycetes</taxon>
        <taxon>Kitasatosporales</taxon>
        <taxon>Streptomycetaceae</taxon>
        <taxon>Streptomyces</taxon>
    </lineage>
</organism>
<dbReference type="EMBL" id="CP027306">
    <property type="protein sequence ID" value="AXE81636.1"/>
    <property type="molecule type" value="Genomic_DNA"/>
</dbReference>
<feature type="compositionally biased region" description="Gly residues" evidence="1">
    <location>
        <begin position="60"/>
        <end position="74"/>
    </location>
</feature>
<protein>
    <submittedName>
        <fullName evidence="3">Uncharacterized protein</fullName>
    </submittedName>
</protein>
<gene>
    <name evidence="3" type="ORF">C5746_37120</name>
</gene>
<dbReference type="GeneID" id="95523948"/>
<feature type="compositionally biased region" description="Gly residues" evidence="1">
    <location>
        <begin position="84"/>
        <end position="98"/>
    </location>
</feature>
<dbReference type="RefSeq" id="WP_114248041.1">
    <property type="nucleotide sequence ID" value="NZ_CP027306.1"/>
</dbReference>
<evidence type="ECO:0000256" key="2">
    <source>
        <dbReference type="SAM" id="SignalP"/>
    </source>
</evidence>
<dbReference type="KEGG" id="sata:C5746_37120"/>
<sequence>MVTRSTVVTAALAAAMAMTATGSTFTSAATIESARPAQPAQPAQAAPVVRQAAAPASTSNGGGDAGKGDQGGGGEGRDDDEGGGGEGRGNDEGGGGEGRGNDEGRGGEGRGNDEGGGGEGRGYGGGRGYDEGRIHFNDRTYSAYPGGCITAASGLGATSFNIFNESRRTVEVFSGATCDNGGPVAVVGPYGATSGVFPQRVDGGVFVNYGVGASFRVIGYDFEGE</sequence>
<feature type="compositionally biased region" description="Low complexity" evidence="1">
    <location>
        <begin position="33"/>
        <end position="56"/>
    </location>
</feature>